<dbReference type="EMBL" id="CAEKDK010000001">
    <property type="protein sequence ID" value="CAB4263725.1"/>
    <property type="molecule type" value="Genomic_DNA"/>
</dbReference>
<protein>
    <submittedName>
        <fullName evidence="2">Uncharacterized protein</fullName>
    </submittedName>
</protein>
<accession>A0A6J5TL68</accession>
<dbReference type="AlphaFoldDB" id="A0A6J5TL68"/>
<evidence type="ECO:0000313" key="2">
    <source>
        <dbReference type="EMBL" id="CAB4263725.1"/>
    </source>
</evidence>
<evidence type="ECO:0000256" key="1">
    <source>
        <dbReference type="SAM" id="MobiDB-lite"/>
    </source>
</evidence>
<sequence length="95" mass="10508">MPKAYALVDYPRPNCSRHPLAKSAQAAQLQGPRDQRFSPITLKEPSSEFVKMTSRDPSAQLNQSAQGTFKSLLAECSSTQRIRLSLKNKKTTANS</sequence>
<organism evidence="2 3">
    <name type="scientific">Prunus armeniaca</name>
    <name type="common">Apricot</name>
    <name type="synonym">Armeniaca vulgaris</name>
    <dbReference type="NCBI Taxonomy" id="36596"/>
    <lineage>
        <taxon>Eukaryota</taxon>
        <taxon>Viridiplantae</taxon>
        <taxon>Streptophyta</taxon>
        <taxon>Embryophyta</taxon>
        <taxon>Tracheophyta</taxon>
        <taxon>Spermatophyta</taxon>
        <taxon>Magnoliopsida</taxon>
        <taxon>eudicotyledons</taxon>
        <taxon>Gunneridae</taxon>
        <taxon>Pentapetalae</taxon>
        <taxon>rosids</taxon>
        <taxon>fabids</taxon>
        <taxon>Rosales</taxon>
        <taxon>Rosaceae</taxon>
        <taxon>Amygdaloideae</taxon>
        <taxon>Amygdaleae</taxon>
        <taxon>Prunus</taxon>
    </lineage>
</organism>
<evidence type="ECO:0000313" key="3">
    <source>
        <dbReference type="Proteomes" id="UP000507222"/>
    </source>
</evidence>
<dbReference type="Proteomes" id="UP000507222">
    <property type="component" value="Unassembled WGS sequence"/>
</dbReference>
<feature type="region of interest" description="Disordered" evidence="1">
    <location>
        <begin position="1"/>
        <end position="48"/>
    </location>
</feature>
<proteinExistence type="predicted"/>
<gene>
    <name evidence="2" type="ORF">CURHAP_LOCUS4570</name>
</gene>
<name>A0A6J5TL68_PRUAR</name>
<reference evidence="2 3" key="1">
    <citation type="submission" date="2020-05" db="EMBL/GenBank/DDBJ databases">
        <authorList>
            <person name="Campoy J."/>
            <person name="Schneeberger K."/>
            <person name="Spophaly S."/>
        </authorList>
    </citation>
    <scope>NUCLEOTIDE SEQUENCE [LARGE SCALE GENOMIC DNA]</scope>
    <source>
        <strain evidence="2">PruArmRojPasFocal</strain>
    </source>
</reference>